<dbReference type="PANTHER" id="PTHR10218">
    <property type="entry name" value="GTP-BINDING PROTEIN ALPHA SUBUNIT"/>
    <property type="match status" value="1"/>
</dbReference>
<proteinExistence type="predicted"/>
<dbReference type="SMART" id="SM00275">
    <property type="entry name" value="G_alpha"/>
    <property type="match status" value="1"/>
</dbReference>
<dbReference type="PROSITE" id="PS51882">
    <property type="entry name" value="G_ALPHA"/>
    <property type="match status" value="1"/>
</dbReference>
<dbReference type="PRINTS" id="PR00318">
    <property type="entry name" value="GPROTEINA"/>
</dbReference>
<dbReference type="GO" id="GO:0031683">
    <property type="term" value="F:G-protein beta/gamma-subunit complex binding"/>
    <property type="evidence" value="ECO:0007669"/>
    <property type="project" value="InterPro"/>
</dbReference>
<dbReference type="GO" id="GO:0005834">
    <property type="term" value="C:heterotrimeric G-protein complex"/>
    <property type="evidence" value="ECO:0007669"/>
    <property type="project" value="TreeGrafter"/>
</dbReference>
<evidence type="ECO:0000256" key="1">
    <source>
        <dbReference type="ARBA" id="ARBA00022741"/>
    </source>
</evidence>
<feature type="region of interest" description="Disordered" evidence="5">
    <location>
        <begin position="137"/>
        <end position="167"/>
    </location>
</feature>
<dbReference type="EMBL" id="JACAZE010000002">
    <property type="protein sequence ID" value="KAF7320590.1"/>
    <property type="molecule type" value="Genomic_DNA"/>
</dbReference>
<dbReference type="OrthoDB" id="5817230at2759"/>
<keyword evidence="6" id="KW-1133">Transmembrane helix</keyword>
<dbReference type="Pfam" id="PF00503">
    <property type="entry name" value="G-alpha"/>
    <property type="match status" value="2"/>
</dbReference>
<organism evidence="7 8">
    <name type="scientific">Mycena chlorophos</name>
    <name type="common">Agaric fungus</name>
    <name type="synonym">Agaricus chlorophos</name>
    <dbReference type="NCBI Taxonomy" id="658473"/>
    <lineage>
        <taxon>Eukaryota</taxon>
        <taxon>Fungi</taxon>
        <taxon>Dikarya</taxon>
        <taxon>Basidiomycota</taxon>
        <taxon>Agaricomycotina</taxon>
        <taxon>Agaricomycetes</taxon>
        <taxon>Agaricomycetidae</taxon>
        <taxon>Agaricales</taxon>
        <taxon>Marasmiineae</taxon>
        <taxon>Mycenaceae</taxon>
        <taxon>Mycena</taxon>
    </lineage>
</organism>
<evidence type="ECO:0000256" key="4">
    <source>
        <dbReference type="PIRSR" id="PIRSR601019-1"/>
    </source>
</evidence>
<sequence>MPARTTTTTGGAHHRSQLSDPLSFVLQPPADETPTQRTARLAKEQEEKRVSDAIDEDLRKERNDKKKRSKREVKVLLLGQSESGKSTVLKNFRLKYAPAQWKAELRSWRSVIQLNLVHNVVTILDVLSERLAVLDGASSNANTPSSSPLPVTASSSYSNGSATSGGRTSFDSTLSDMTFLSSATAAAAAARVPLTPKHRVLLLRLSPLRKVAEDLRRTLGGGAEGQFANGDDDAAFGGHGVLDAGPSGVRKKAEFAVRGWITALGLREGRKSGEEDGSESPTDSTTEILFSLRDDILALWEDPDVRALLRAANLRIEDRAGFFLPDTARITALGYIPSDNDVVRARLRTLGVQEWRVVLEPGAGGLGNSGLGLASKFAGAIAFGIFGLGDVLREAQSRLVLSRVSDGFLVAAPQAADSRCLFAVWRWRMAAGDVRTASMRRRNVHVDVGGGQQTRTVWGAVYRVAHSFFCGGVAVDAGVVLGVLLFAIFIFIFIFFQPLRISDSFGAEWVIYDVGGSRSMRHAWLPYFDAVNAIIFLAPISCFDERLTEDPSVNRLEDTLLLWKAIVGSKLLGKITLIVFLNKCDLLKRKLQSGIMVNKYMISFGSRENEVGSVVKYLKDKFKDILRADASEPRTTYLYATSVTDTKATATTLNIVRDGIIREHLKHAEFV</sequence>
<name>A0A8H6TRV4_MYCCL</name>
<dbReference type="InterPro" id="IPR001019">
    <property type="entry name" value="Gprotein_alpha_su"/>
</dbReference>
<keyword evidence="6" id="KW-0812">Transmembrane</keyword>
<feature type="binding site" evidence="4">
    <location>
        <begin position="582"/>
        <end position="585"/>
    </location>
    <ligand>
        <name>GTP</name>
        <dbReference type="ChEBI" id="CHEBI:37565"/>
    </ligand>
</feature>
<dbReference type="GO" id="GO:0005737">
    <property type="term" value="C:cytoplasm"/>
    <property type="evidence" value="ECO:0007669"/>
    <property type="project" value="TreeGrafter"/>
</dbReference>
<evidence type="ECO:0000256" key="3">
    <source>
        <dbReference type="ARBA" id="ARBA00023224"/>
    </source>
</evidence>
<dbReference type="Gene3D" id="1.10.400.10">
    <property type="entry name" value="GI Alpha 1, domain 2-like"/>
    <property type="match status" value="1"/>
</dbReference>
<keyword evidence="3" id="KW-0807">Transducer</keyword>
<dbReference type="SUPFAM" id="SSF52540">
    <property type="entry name" value="P-loop containing nucleoside triphosphate hydrolases"/>
    <property type="match status" value="1"/>
</dbReference>
<feature type="transmembrane region" description="Helical" evidence="6">
    <location>
        <begin position="477"/>
        <end position="496"/>
    </location>
</feature>
<dbReference type="GO" id="GO:0003924">
    <property type="term" value="F:GTPase activity"/>
    <property type="evidence" value="ECO:0007669"/>
    <property type="project" value="InterPro"/>
</dbReference>
<gene>
    <name evidence="7" type="ORF">HMN09_00143400</name>
</gene>
<protein>
    <recommendedName>
        <fullName evidence="9">G-alpha-domain-containing protein</fullName>
    </recommendedName>
</protein>
<dbReference type="InterPro" id="IPR027417">
    <property type="entry name" value="P-loop_NTPase"/>
</dbReference>
<keyword evidence="1 4" id="KW-0547">Nucleotide-binding</keyword>
<dbReference type="FunFam" id="3.40.50.300:FF:000720">
    <property type="entry name" value="Guanine nucleotide-binding protein G(k) subunit alpha"/>
    <property type="match status" value="1"/>
</dbReference>
<dbReference type="AlphaFoldDB" id="A0A8H6TRV4"/>
<comment type="caution">
    <text evidence="7">The sequence shown here is derived from an EMBL/GenBank/DDBJ whole genome shotgun (WGS) entry which is preliminary data.</text>
</comment>
<feature type="region of interest" description="Disordered" evidence="5">
    <location>
        <begin position="1"/>
        <end position="70"/>
    </location>
</feature>
<dbReference type="Proteomes" id="UP000613580">
    <property type="component" value="Unassembled WGS sequence"/>
</dbReference>
<dbReference type="GO" id="GO:0007188">
    <property type="term" value="P:adenylate cyclase-modulating G protein-coupled receptor signaling pathway"/>
    <property type="evidence" value="ECO:0007669"/>
    <property type="project" value="TreeGrafter"/>
</dbReference>
<evidence type="ECO:0000313" key="7">
    <source>
        <dbReference type="EMBL" id="KAF7320590.1"/>
    </source>
</evidence>
<evidence type="ECO:0000313" key="8">
    <source>
        <dbReference type="Proteomes" id="UP000613580"/>
    </source>
</evidence>
<evidence type="ECO:0008006" key="9">
    <source>
        <dbReference type="Google" id="ProtNLM"/>
    </source>
</evidence>
<dbReference type="SUPFAM" id="SSF47895">
    <property type="entry name" value="Transducin (alpha subunit), insertion domain"/>
    <property type="match status" value="1"/>
</dbReference>
<keyword evidence="2 4" id="KW-0342">GTP-binding</keyword>
<accession>A0A8H6TRV4</accession>
<feature type="compositionally biased region" description="Low complexity" evidence="5">
    <location>
        <begin position="137"/>
        <end position="166"/>
    </location>
</feature>
<evidence type="ECO:0000256" key="5">
    <source>
        <dbReference type="SAM" id="MobiDB-lite"/>
    </source>
</evidence>
<feature type="compositionally biased region" description="Low complexity" evidence="5">
    <location>
        <begin position="1"/>
        <end position="11"/>
    </location>
</feature>
<dbReference type="Gene3D" id="3.40.50.300">
    <property type="entry name" value="P-loop containing nucleotide triphosphate hydrolases"/>
    <property type="match status" value="2"/>
</dbReference>
<keyword evidence="8" id="KW-1185">Reference proteome</keyword>
<dbReference type="PANTHER" id="PTHR10218:SF360">
    <property type="entry name" value="GUANINE NUCLEOTIDE-BINDING PROTEIN SUBUNIT ALPHA HOMOLOG"/>
    <property type="match status" value="1"/>
</dbReference>
<evidence type="ECO:0000256" key="2">
    <source>
        <dbReference type="ARBA" id="ARBA00023134"/>
    </source>
</evidence>
<dbReference type="InterPro" id="IPR011025">
    <property type="entry name" value="GproteinA_insert"/>
</dbReference>
<keyword evidence="6" id="KW-0472">Membrane</keyword>
<dbReference type="GO" id="GO:0005525">
    <property type="term" value="F:GTP binding"/>
    <property type="evidence" value="ECO:0007669"/>
    <property type="project" value="UniProtKB-KW"/>
</dbReference>
<feature type="compositionally biased region" description="Basic and acidic residues" evidence="5">
    <location>
        <begin position="41"/>
        <end position="64"/>
    </location>
</feature>
<evidence type="ECO:0000256" key="6">
    <source>
        <dbReference type="SAM" id="Phobius"/>
    </source>
</evidence>
<reference evidence="7" key="1">
    <citation type="submission" date="2020-05" db="EMBL/GenBank/DDBJ databases">
        <title>Mycena genomes resolve the evolution of fungal bioluminescence.</title>
        <authorList>
            <person name="Tsai I.J."/>
        </authorList>
    </citation>
    <scope>NUCLEOTIDE SEQUENCE</scope>
    <source>
        <strain evidence="7">110903Hualien_Pintung</strain>
    </source>
</reference>
<dbReference type="GO" id="GO:0001664">
    <property type="term" value="F:G protein-coupled receptor binding"/>
    <property type="evidence" value="ECO:0007669"/>
    <property type="project" value="TreeGrafter"/>
</dbReference>